<evidence type="ECO:0000313" key="7">
    <source>
        <dbReference type="Proteomes" id="UP000451565"/>
    </source>
</evidence>
<dbReference type="InterPro" id="IPR036388">
    <property type="entry name" value="WH-like_DNA-bd_sf"/>
</dbReference>
<dbReference type="Gene3D" id="1.10.10.10">
    <property type="entry name" value="Winged helix-like DNA-binding domain superfamily/Winged helix DNA-binding domain"/>
    <property type="match status" value="1"/>
</dbReference>
<name>A0A843YSH5_9BURK</name>
<protein>
    <submittedName>
        <fullName evidence="6">LysR family transcriptional regulator</fullName>
    </submittedName>
</protein>
<evidence type="ECO:0000313" key="6">
    <source>
        <dbReference type="EMBL" id="MQR00202.1"/>
    </source>
</evidence>
<dbReference type="PANTHER" id="PTHR30419:SF8">
    <property type="entry name" value="NITROGEN ASSIMILATION TRANSCRIPTIONAL ACTIVATOR-RELATED"/>
    <property type="match status" value="1"/>
</dbReference>
<evidence type="ECO:0000259" key="5">
    <source>
        <dbReference type="PROSITE" id="PS50931"/>
    </source>
</evidence>
<dbReference type="GO" id="GO:0005829">
    <property type="term" value="C:cytosol"/>
    <property type="evidence" value="ECO:0007669"/>
    <property type="project" value="TreeGrafter"/>
</dbReference>
<organism evidence="6 7">
    <name type="scientific">Glaciimonas soli</name>
    <dbReference type="NCBI Taxonomy" id="2590999"/>
    <lineage>
        <taxon>Bacteria</taxon>
        <taxon>Pseudomonadati</taxon>
        <taxon>Pseudomonadota</taxon>
        <taxon>Betaproteobacteria</taxon>
        <taxon>Burkholderiales</taxon>
        <taxon>Oxalobacteraceae</taxon>
        <taxon>Glaciimonas</taxon>
    </lineage>
</organism>
<dbReference type="SUPFAM" id="SSF53850">
    <property type="entry name" value="Periplasmic binding protein-like II"/>
    <property type="match status" value="1"/>
</dbReference>
<dbReference type="InterPro" id="IPR000847">
    <property type="entry name" value="LysR_HTH_N"/>
</dbReference>
<dbReference type="GO" id="GO:0003677">
    <property type="term" value="F:DNA binding"/>
    <property type="evidence" value="ECO:0007669"/>
    <property type="project" value="UniProtKB-KW"/>
</dbReference>
<accession>A0A843YSH5</accession>
<dbReference type="SUPFAM" id="SSF46785">
    <property type="entry name" value="Winged helix' DNA-binding domain"/>
    <property type="match status" value="1"/>
</dbReference>
<dbReference type="EMBL" id="WINI01000002">
    <property type="protein sequence ID" value="MQR00202.1"/>
    <property type="molecule type" value="Genomic_DNA"/>
</dbReference>
<dbReference type="PANTHER" id="PTHR30419">
    <property type="entry name" value="HTH-TYPE TRANSCRIPTIONAL REGULATOR YBHD"/>
    <property type="match status" value="1"/>
</dbReference>
<dbReference type="InterPro" id="IPR050950">
    <property type="entry name" value="HTH-type_LysR_regulators"/>
</dbReference>
<dbReference type="AlphaFoldDB" id="A0A843YSH5"/>
<dbReference type="RefSeq" id="WP_153233820.1">
    <property type="nucleotide sequence ID" value="NZ_WINI01000002.1"/>
</dbReference>
<keyword evidence="7" id="KW-1185">Reference proteome</keyword>
<dbReference type="OrthoDB" id="9133980at2"/>
<evidence type="ECO:0000256" key="4">
    <source>
        <dbReference type="ARBA" id="ARBA00023163"/>
    </source>
</evidence>
<reference evidence="6 7" key="1">
    <citation type="submission" date="2019-10" db="EMBL/GenBank/DDBJ databases">
        <title>Glaciimonas soli sp. nov., a psychrophilic bacterium isolated from the forest soil of a high elevation mountain in Taiwan.</title>
        <authorList>
            <person name="Wang L.-T."/>
            <person name="Shieh W.Y."/>
        </authorList>
    </citation>
    <scope>NUCLEOTIDE SEQUENCE [LARGE SCALE GENOMIC DNA]</scope>
    <source>
        <strain evidence="6 7">GS1</strain>
    </source>
</reference>
<keyword evidence="3" id="KW-0238">DNA-binding</keyword>
<evidence type="ECO:0000256" key="1">
    <source>
        <dbReference type="ARBA" id="ARBA00009437"/>
    </source>
</evidence>
<dbReference type="Proteomes" id="UP000451565">
    <property type="component" value="Unassembled WGS sequence"/>
</dbReference>
<keyword evidence="2" id="KW-0805">Transcription regulation</keyword>
<gene>
    <name evidence="6" type="ORF">GEV47_05840</name>
</gene>
<dbReference type="Pfam" id="PF00126">
    <property type="entry name" value="HTH_1"/>
    <property type="match status" value="1"/>
</dbReference>
<feature type="domain" description="HTH lysR-type" evidence="5">
    <location>
        <begin position="28"/>
        <end position="85"/>
    </location>
</feature>
<dbReference type="GO" id="GO:0003700">
    <property type="term" value="F:DNA-binding transcription factor activity"/>
    <property type="evidence" value="ECO:0007669"/>
    <property type="project" value="InterPro"/>
</dbReference>
<dbReference type="Gene3D" id="3.40.190.290">
    <property type="match status" value="1"/>
</dbReference>
<evidence type="ECO:0000256" key="3">
    <source>
        <dbReference type="ARBA" id="ARBA00023125"/>
    </source>
</evidence>
<dbReference type="PROSITE" id="PS50931">
    <property type="entry name" value="HTH_LYSR"/>
    <property type="match status" value="1"/>
</dbReference>
<keyword evidence="4" id="KW-0804">Transcription</keyword>
<dbReference type="InterPro" id="IPR005119">
    <property type="entry name" value="LysR_subst-bd"/>
</dbReference>
<comment type="caution">
    <text evidence="6">The sequence shown here is derived from an EMBL/GenBank/DDBJ whole genome shotgun (WGS) entry which is preliminary data.</text>
</comment>
<dbReference type="InterPro" id="IPR036390">
    <property type="entry name" value="WH_DNA-bd_sf"/>
</dbReference>
<evidence type="ECO:0000256" key="2">
    <source>
        <dbReference type="ARBA" id="ARBA00023015"/>
    </source>
</evidence>
<proteinExistence type="inferred from homology"/>
<dbReference type="Pfam" id="PF03466">
    <property type="entry name" value="LysR_substrate"/>
    <property type="match status" value="1"/>
</dbReference>
<comment type="similarity">
    <text evidence="1">Belongs to the LysR transcriptional regulatory family.</text>
</comment>
<sequence>MIYSPTLKTHSGKASMHAYSPLRMAKKLRLSQLMIVESALKTFSFATTAQHLGMTQSAVTKAIHELEVFFDAKLFERTNRGVRPTEVGFRMEEHVRVILAEVRFMTDSLNALRLGEAGSVIIGTLTTATSLFLPDALHLLRERHPNINVSISVGDRSQLFGYLVAGKVDIVIGAIPPPSFNVNEQVTHHVLYNDDLCIIAGSEHPLAEREVLSLKELLPYPWVIPSHESLVRGKVDKLFREAGLLLPSNIIESLSPITNIGLLLDQQSLAFMSAGLAELFCTAGLVVKLPIDRHCSFGEVGYSVSAHRSPTLATQIFITLLKEVVAIPRLPFQK</sequence>